<sequence>MVYCQGNEITKGIFRIIACTQFDKPGVDTVVESPLYECSLAEPPEYGFFLGARIVGSVQSSLSKSFDFGKMQKPDIMLASVASYINLNFNRGSYSVTQETISPSDVLLMEMR</sequence>
<dbReference type="Proteomes" id="UP000326757">
    <property type="component" value="Unassembled WGS sequence"/>
</dbReference>
<reference evidence="1 2" key="1">
    <citation type="submission" date="2019-06" db="EMBL/GenBank/DDBJ databases">
        <title>Genome Sequence of the Brown Rot Fungal Pathogen Monilinia laxa.</title>
        <authorList>
            <person name="De Miccolis Angelini R.M."/>
            <person name="Landi L."/>
            <person name="Abate D."/>
            <person name="Pollastro S."/>
            <person name="Romanazzi G."/>
            <person name="Faretra F."/>
        </authorList>
    </citation>
    <scope>NUCLEOTIDE SEQUENCE [LARGE SCALE GENOMIC DNA]</scope>
    <source>
        <strain evidence="1 2">Mlax316</strain>
    </source>
</reference>
<evidence type="ECO:0000313" key="2">
    <source>
        <dbReference type="Proteomes" id="UP000326757"/>
    </source>
</evidence>
<keyword evidence="2" id="KW-1185">Reference proteome</keyword>
<name>A0A5N6KHF6_MONLA</name>
<accession>A0A5N6KHF6</accession>
<dbReference type="EMBL" id="VIGI01000002">
    <property type="protein sequence ID" value="KAB8303127.1"/>
    <property type="molecule type" value="Genomic_DNA"/>
</dbReference>
<dbReference type="AlphaFoldDB" id="A0A5N6KHF6"/>
<evidence type="ECO:0000313" key="1">
    <source>
        <dbReference type="EMBL" id="KAB8303127.1"/>
    </source>
</evidence>
<gene>
    <name evidence="1" type="ORF">EYC80_004578</name>
</gene>
<comment type="caution">
    <text evidence="1">The sequence shown here is derived from an EMBL/GenBank/DDBJ whole genome shotgun (WGS) entry which is preliminary data.</text>
</comment>
<protein>
    <submittedName>
        <fullName evidence="1">Uncharacterized protein</fullName>
    </submittedName>
</protein>
<proteinExistence type="predicted"/>
<organism evidence="1 2">
    <name type="scientific">Monilinia laxa</name>
    <name type="common">Brown rot fungus</name>
    <name type="synonym">Sclerotinia laxa</name>
    <dbReference type="NCBI Taxonomy" id="61186"/>
    <lineage>
        <taxon>Eukaryota</taxon>
        <taxon>Fungi</taxon>
        <taxon>Dikarya</taxon>
        <taxon>Ascomycota</taxon>
        <taxon>Pezizomycotina</taxon>
        <taxon>Leotiomycetes</taxon>
        <taxon>Helotiales</taxon>
        <taxon>Sclerotiniaceae</taxon>
        <taxon>Monilinia</taxon>
    </lineage>
</organism>